<organism evidence="1 2">
    <name type="scientific">Setomelanomma holmii</name>
    <dbReference type="NCBI Taxonomy" id="210430"/>
    <lineage>
        <taxon>Eukaryota</taxon>
        <taxon>Fungi</taxon>
        <taxon>Dikarya</taxon>
        <taxon>Ascomycota</taxon>
        <taxon>Pezizomycotina</taxon>
        <taxon>Dothideomycetes</taxon>
        <taxon>Pleosporomycetidae</taxon>
        <taxon>Pleosporales</taxon>
        <taxon>Pleosporineae</taxon>
        <taxon>Phaeosphaeriaceae</taxon>
        <taxon>Setomelanomma</taxon>
    </lineage>
</organism>
<comment type="caution">
    <text evidence="1">The sequence shown here is derived from an EMBL/GenBank/DDBJ whole genome shotgun (WGS) entry which is preliminary data.</text>
</comment>
<name>A0A9P4HGY1_9PLEO</name>
<accession>A0A9P4HGY1</accession>
<sequence>MTGDASDVQSSSRLRLGTSPSLELIGVEVRESSPQNLVRAGNLDQLVQVFGLPIKSATAIELDMHLIVLKEEFEKPLDIDSGLWYLWVRPTRARMLQVRVFVSAGGPWSTKTRRNGSIRSNGSWIEALVKKIYMNSDRTRRQLVISLRAFESVDQVASSYS</sequence>
<evidence type="ECO:0000313" key="2">
    <source>
        <dbReference type="Proteomes" id="UP000799777"/>
    </source>
</evidence>
<keyword evidence="2" id="KW-1185">Reference proteome</keyword>
<reference evidence="1" key="1">
    <citation type="journal article" date="2020" name="Stud. Mycol.">
        <title>101 Dothideomycetes genomes: a test case for predicting lifestyles and emergence of pathogens.</title>
        <authorList>
            <person name="Haridas S."/>
            <person name="Albert R."/>
            <person name="Binder M."/>
            <person name="Bloem J."/>
            <person name="Labutti K."/>
            <person name="Salamov A."/>
            <person name="Andreopoulos B."/>
            <person name="Baker S."/>
            <person name="Barry K."/>
            <person name="Bills G."/>
            <person name="Bluhm B."/>
            <person name="Cannon C."/>
            <person name="Castanera R."/>
            <person name="Culley D."/>
            <person name="Daum C."/>
            <person name="Ezra D."/>
            <person name="Gonzalez J."/>
            <person name="Henrissat B."/>
            <person name="Kuo A."/>
            <person name="Liang C."/>
            <person name="Lipzen A."/>
            <person name="Lutzoni F."/>
            <person name="Magnuson J."/>
            <person name="Mondo S."/>
            <person name="Nolan M."/>
            <person name="Ohm R."/>
            <person name="Pangilinan J."/>
            <person name="Park H.-J."/>
            <person name="Ramirez L."/>
            <person name="Alfaro M."/>
            <person name="Sun H."/>
            <person name="Tritt A."/>
            <person name="Yoshinaga Y."/>
            <person name="Zwiers L.-H."/>
            <person name="Turgeon B."/>
            <person name="Goodwin S."/>
            <person name="Spatafora J."/>
            <person name="Crous P."/>
            <person name="Grigoriev I."/>
        </authorList>
    </citation>
    <scope>NUCLEOTIDE SEQUENCE</scope>
    <source>
        <strain evidence="1">CBS 110217</strain>
    </source>
</reference>
<dbReference type="Proteomes" id="UP000799777">
    <property type="component" value="Unassembled WGS sequence"/>
</dbReference>
<dbReference type="AlphaFoldDB" id="A0A9P4HGY1"/>
<gene>
    <name evidence="1" type="ORF">EK21DRAFT_108612</name>
</gene>
<proteinExistence type="predicted"/>
<protein>
    <submittedName>
        <fullName evidence="1">Uncharacterized protein</fullName>
    </submittedName>
</protein>
<evidence type="ECO:0000313" key="1">
    <source>
        <dbReference type="EMBL" id="KAF2033822.1"/>
    </source>
</evidence>
<dbReference type="EMBL" id="ML978164">
    <property type="protein sequence ID" value="KAF2033822.1"/>
    <property type="molecule type" value="Genomic_DNA"/>
</dbReference>